<evidence type="ECO:0000313" key="1">
    <source>
        <dbReference type="EMBL" id="JAH82425.1"/>
    </source>
</evidence>
<dbReference type="AlphaFoldDB" id="A0A0E9VYP1"/>
<sequence>MQFKKKYSRGLQNISPLPTHTLMRKNFKNRTCYSYFCSQNEQRPENCRKTRISWRHNLLTHAP</sequence>
<organism evidence="1">
    <name type="scientific">Anguilla anguilla</name>
    <name type="common">European freshwater eel</name>
    <name type="synonym">Muraena anguilla</name>
    <dbReference type="NCBI Taxonomy" id="7936"/>
    <lineage>
        <taxon>Eukaryota</taxon>
        <taxon>Metazoa</taxon>
        <taxon>Chordata</taxon>
        <taxon>Craniata</taxon>
        <taxon>Vertebrata</taxon>
        <taxon>Euteleostomi</taxon>
        <taxon>Actinopterygii</taxon>
        <taxon>Neopterygii</taxon>
        <taxon>Teleostei</taxon>
        <taxon>Anguilliformes</taxon>
        <taxon>Anguillidae</taxon>
        <taxon>Anguilla</taxon>
    </lineage>
</organism>
<reference evidence="1" key="1">
    <citation type="submission" date="2014-11" db="EMBL/GenBank/DDBJ databases">
        <authorList>
            <person name="Amaro Gonzalez C."/>
        </authorList>
    </citation>
    <scope>NUCLEOTIDE SEQUENCE</scope>
</reference>
<accession>A0A0E9VYP1</accession>
<name>A0A0E9VYP1_ANGAN</name>
<proteinExistence type="predicted"/>
<reference evidence="1" key="2">
    <citation type="journal article" date="2015" name="Fish Shellfish Immunol.">
        <title>Early steps in the European eel (Anguilla anguilla)-Vibrio vulnificus interaction in the gills: Role of the RtxA13 toxin.</title>
        <authorList>
            <person name="Callol A."/>
            <person name="Pajuelo D."/>
            <person name="Ebbesson L."/>
            <person name="Teles M."/>
            <person name="MacKenzie S."/>
            <person name="Amaro C."/>
        </authorList>
    </citation>
    <scope>NUCLEOTIDE SEQUENCE</scope>
</reference>
<protein>
    <submittedName>
        <fullName evidence="1">Uncharacterized protein</fullName>
    </submittedName>
</protein>
<dbReference type="EMBL" id="GBXM01026152">
    <property type="protein sequence ID" value="JAH82425.1"/>
    <property type="molecule type" value="Transcribed_RNA"/>
</dbReference>